<organism evidence="2 3">
    <name type="scientific">Strongyloides venezuelensis</name>
    <name type="common">Threadworm</name>
    <dbReference type="NCBI Taxonomy" id="75913"/>
    <lineage>
        <taxon>Eukaryota</taxon>
        <taxon>Metazoa</taxon>
        <taxon>Ecdysozoa</taxon>
        <taxon>Nematoda</taxon>
        <taxon>Chromadorea</taxon>
        <taxon>Rhabditida</taxon>
        <taxon>Tylenchina</taxon>
        <taxon>Panagrolaimomorpha</taxon>
        <taxon>Strongyloidoidea</taxon>
        <taxon>Strongyloididae</taxon>
        <taxon>Strongyloides</taxon>
    </lineage>
</organism>
<feature type="compositionally biased region" description="Polar residues" evidence="1">
    <location>
        <begin position="45"/>
        <end position="54"/>
    </location>
</feature>
<feature type="region of interest" description="Disordered" evidence="1">
    <location>
        <begin position="1"/>
        <end position="79"/>
    </location>
</feature>
<protein>
    <submittedName>
        <fullName evidence="3">C2H2-type domain-containing protein</fullName>
    </submittedName>
</protein>
<accession>A0A0K0G340</accession>
<sequence>MDTLIYQLPVSGKRHHTKDEGISPTPTKKTKYQRELSKENDENANRLQSSSGVSNYIPDVDDGQDNPSKKSKTTRRRGFPIKVTRIRARRDTMTIEELQECLDKKLEEKIHCSGCVKLIDRTHVQCLGCPAVISLNRKFEVCHIIRHFSSWHKTNHICTRTWPGLGGGIYTKSNIYLKLLHGCPKDKHFFTENDISFHPKDEDVVKKVTARDKCKKPLYGPEKSSFNVKCNLCGFLMEHREVSTHFLTSHSENINTPRCNLCTQEVLINAELKFLYEKDYQISIIDEETTKSITLNKSFGGVDDLYKVFSASDFDESTYDNNKSPTEMINLEETLKVKGSNNSRNLGKGAKPKRVFVHPRYRQAVPENSPFVEELAINQWRCKLCEAIIVGAVISSAATKHFKKFHYEDSTYIDERSNKKRFNPKSIFYQFSMELCDARLIKCSRGNVRMVDERTIWCKKCNGDCMNLHKDFNICRGIKHLKSKHPELMPEHNEPVDGEKSNNEDTCGIEDNRGILLGDGLHHLSKVKEDRLTGHNDTILRDGAQDDLVSGTFKKYVPASSLGGGNALVVPEINEEYLFNLQKDDHNLTGLSYPPNNSLSPKEGVHKNIFKGTSFDNTIPSNQIYDHYLSSDFPDNSTTSPSYIYEINSMDHFDSNPSSSSLPSQETSEIQVCDGSTDFFAKVNYLNYSIPMKQIDSIYKMYDVDGRECYILMSELDELNCDNLSKIFYKDY</sequence>
<evidence type="ECO:0000313" key="3">
    <source>
        <dbReference type="WBParaSite" id="SVE_1914100.1"/>
    </source>
</evidence>
<proteinExistence type="predicted"/>
<evidence type="ECO:0000256" key="1">
    <source>
        <dbReference type="SAM" id="MobiDB-lite"/>
    </source>
</evidence>
<keyword evidence="2" id="KW-1185">Reference proteome</keyword>
<reference evidence="2" key="1">
    <citation type="submission" date="2014-07" db="EMBL/GenBank/DDBJ databases">
        <authorList>
            <person name="Martin A.A"/>
            <person name="De Silva N."/>
        </authorList>
    </citation>
    <scope>NUCLEOTIDE SEQUENCE</scope>
</reference>
<feature type="compositionally biased region" description="Basic and acidic residues" evidence="1">
    <location>
        <begin position="32"/>
        <end position="44"/>
    </location>
</feature>
<dbReference type="WBParaSite" id="SVE_1914100.1">
    <property type="protein sequence ID" value="SVE_1914100.1"/>
    <property type="gene ID" value="SVE_1914100"/>
</dbReference>
<dbReference type="Proteomes" id="UP000035680">
    <property type="component" value="Unassembled WGS sequence"/>
</dbReference>
<evidence type="ECO:0000313" key="2">
    <source>
        <dbReference type="Proteomes" id="UP000035680"/>
    </source>
</evidence>
<dbReference type="STRING" id="75913.A0A0K0G340"/>
<dbReference type="AlphaFoldDB" id="A0A0K0G340"/>
<feature type="compositionally biased region" description="Basic residues" evidence="1">
    <location>
        <begin position="69"/>
        <end position="79"/>
    </location>
</feature>
<name>A0A0K0G340_STRVS</name>
<reference evidence="3" key="2">
    <citation type="submission" date="2015-08" db="UniProtKB">
        <authorList>
            <consortium name="WormBaseParasite"/>
        </authorList>
    </citation>
    <scope>IDENTIFICATION</scope>
</reference>